<evidence type="ECO:0000313" key="3">
    <source>
        <dbReference type="Proteomes" id="UP001175228"/>
    </source>
</evidence>
<organism evidence="2 3">
    <name type="scientific">Armillaria luteobubalina</name>
    <dbReference type="NCBI Taxonomy" id="153913"/>
    <lineage>
        <taxon>Eukaryota</taxon>
        <taxon>Fungi</taxon>
        <taxon>Dikarya</taxon>
        <taxon>Basidiomycota</taxon>
        <taxon>Agaricomycotina</taxon>
        <taxon>Agaricomycetes</taxon>
        <taxon>Agaricomycetidae</taxon>
        <taxon>Agaricales</taxon>
        <taxon>Marasmiineae</taxon>
        <taxon>Physalacriaceae</taxon>
        <taxon>Armillaria</taxon>
    </lineage>
</organism>
<proteinExistence type="predicted"/>
<dbReference type="PROSITE" id="PS50181">
    <property type="entry name" value="FBOX"/>
    <property type="match status" value="1"/>
</dbReference>
<dbReference type="AlphaFoldDB" id="A0AA39UDQ0"/>
<evidence type="ECO:0000259" key="1">
    <source>
        <dbReference type="PROSITE" id="PS50181"/>
    </source>
</evidence>
<dbReference type="EMBL" id="JAUEPU010000062">
    <property type="protein sequence ID" value="KAK0482968.1"/>
    <property type="molecule type" value="Genomic_DNA"/>
</dbReference>
<keyword evidence="3" id="KW-1185">Reference proteome</keyword>
<protein>
    <recommendedName>
        <fullName evidence="1">F-box domain-containing protein</fullName>
    </recommendedName>
</protein>
<evidence type="ECO:0000313" key="2">
    <source>
        <dbReference type="EMBL" id="KAK0482968.1"/>
    </source>
</evidence>
<feature type="domain" description="F-box" evidence="1">
    <location>
        <begin position="2"/>
        <end position="48"/>
    </location>
</feature>
<dbReference type="InterPro" id="IPR001810">
    <property type="entry name" value="F-box_dom"/>
</dbReference>
<comment type="caution">
    <text evidence="2">The sequence shown here is derived from an EMBL/GenBank/DDBJ whole genome shotgun (WGS) entry which is preliminary data.</text>
</comment>
<sequence length="419" mass="46685">MNTTLYSLPDDVLIYNITFLFVPDILILRQTCKRFNALTRLSIVWTNAFKFNILANDYPFSPDYTNIEHRTRSAYRLASRWLADSPLTPQVETIFIGMPAYVVKFVPGRQHKWLLTLSHGSGAALTIWDVTYRQKCSEWPLESAMFTGMTTNTDTQSEASVAVSFVGIPFLLRRIALLRLDDNGILHEIHGFDNNLRPVTLTGDFVALSDDISKIVIYNWKTDESAYLDDGGGLDRNRCLEVVFTPSTILVITVSYMNLYIRPSLLHGQTLTPVSSYSFGQAYGASVPTPAPNNPLSILIRSLSTENHDLSTSLKLYSLPSFPPILTSHISYRCRTFQTTGFMLGQRATAVWIQPNDLGGSQTLVAAVYPGPLNPTAEVRVRNVCSNPLNNWGTLDYDEELGRIALGSTSGRGITVVQL</sequence>
<name>A0AA39UDQ0_9AGAR</name>
<dbReference type="Proteomes" id="UP001175228">
    <property type="component" value="Unassembled WGS sequence"/>
</dbReference>
<accession>A0AA39UDQ0</accession>
<dbReference type="InterPro" id="IPR036047">
    <property type="entry name" value="F-box-like_dom_sf"/>
</dbReference>
<gene>
    <name evidence="2" type="ORF">EDD18DRAFT_1200388</name>
</gene>
<dbReference type="SUPFAM" id="SSF81383">
    <property type="entry name" value="F-box domain"/>
    <property type="match status" value="1"/>
</dbReference>
<reference evidence="2" key="1">
    <citation type="submission" date="2023-06" db="EMBL/GenBank/DDBJ databases">
        <authorList>
            <consortium name="Lawrence Berkeley National Laboratory"/>
            <person name="Ahrendt S."/>
            <person name="Sahu N."/>
            <person name="Indic B."/>
            <person name="Wong-Bajracharya J."/>
            <person name="Merenyi Z."/>
            <person name="Ke H.-M."/>
            <person name="Monk M."/>
            <person name="Kocsube S."/>
            <person name="Drula E."/>
            <person name="Lipzen A."/>
            <person name="Balint B."/>
            <person name="Henrissat B."/>
            <person name="Andreopoulos B."/>
            <person name="Martin F.M."/>
            <person name="Harder C.B."/>
            <person name="Rigling D."/>
            <person name="Ford K.L."/>
            <person name="Foster G.D."/>
            <person name="Pangilinan J."/>
            <person name="Papanicolaou A."/>
            <person name="Barry K."/>
            <person name="LaButti K."/>
            <person name="Viragh M."/>
            <person name="Koriabine M."/>
            <person name="Yan M."/>
            <person name="Riley R."/>
            <person name="Champramary S."/>
            <person name="Plett K.L."/>
            <person name="Tsai I.J."/>
            <person name="Slot J."/>
            <person name="Sipos G."/>
            <person name="Plett J."/>
            <person name="Nagy L.G."/>
            <person name="Grigoriev I.V."/>
        </authorList>
    </citation>
    <scope>NUCLEOTIDE SEQUENCE</scope>
    <source>
        <strain evidence="2">HWK02</strain>
    </source>
</reference>